<name>A0ACC1P2X9_9APHY</name>
<gene>
    <name evidence="1" type="ORF">NUW54_g10242</name>
</gene>
<organism evidence="1 2">
    <name type="scientific">Trametes sanguinea</name>
    <dbReference type="NCBI Taxonomy" id="158606"/>
    <lineage>
        <taxon>Eukaryota</taxon>
        <taxon>Fungi</taxon>
        <taxon>Dikarya</taxon>
        <taxon>Basidiomycota</taxon>
        <taxon>Agaricomycotina</taxon>
        <taxon>Agaricomycetes</taxon>
        <taxon>Polyporales</taxon>
        <taxon>Polyporaceae</taxon>
        <taxon>Trametes</taxon>
    </lineage>
</organism>
<evidence type="ECO:0000313" key="1">
    <source>
        <dbReference type="EMBL" id="KAJ2985161.1"/>
    </source>
</evidence>
<evidence type="ECO:0000313" key="2">
    <source>
        <dbReference type="Proteomes" id="UP001144978"/>
    </source>
</evidence>
<dbReference type="EMBL" id="JANSHE010003642">
    <property type="protein sequence ID" value="KAJ2985161.1"/>
    <property type="molecule type" value="Genomic_DNA"/>
</dbReference>
<comment type="caution">
    <text evidence="1">The sequence shown here is derived from an EMBL/GenBank/DDBJ whole genome shotgun (WGS) entry which is preliminary data.</text>
</comment>
<accession>A0ACC1P2X9</accession>
<sequence>MRRDFSKTSIQEKSDMPQGRVNSEVPSARKSGSLAFRLASRLSIKSKMSSRKSKASTYRDSTSSFGSSSRNSWPPARNAIDEDEARDSQPQRVTVHIRQDRLPVLELRRFSNLDFLDLITTADPFRDPQGRARSLPGNFDEMDPHPVGHVSASFTRLPAYAGVPAPAVVAGRAVSMHESVAGRHTRSMSVSTYDRPASVMSNVTVRPPSVATYKGARDSGHAQLRPASVRYELPCDRHSSANGVLRDRHPGTATTFDAPESAVTANGPRFLGLTRRERGLSSETTASEVNALTAQFPGIPMRPVTVAIRRKSLPLVRMLIERDGPSSADVTPKHASKKLQRFAGSDDGNEHGVANGSSGQTSSGQTSTGTNSGAKRRKLGDRLSVTPDMLRAAVKSDAHDIAEYLMREKGCVPDMQTVLMMGR</sequence>
<protein>
    <submittedName>
        <fullName evidence="1">Uncharacterized protein</fullName>
    </submittedName>
</protein>
<reference evidence="1" key="1">
    <citation type="submission" date="2022-08" db="EMBL/GenBank/DDBJ databases">
        <title>Genome Sequence of Pycnoporus sanguineus.</title>
        <authorList>
            <person name="Buettner E."/>
        </authorList>
    </citation>
    <scope>NUCLEOTIDE SEQUENCE</scope>
    <source>
        <strain evidence="1">CG-C14</strain>
    </source>
</reference>
<keyword evidence="2" id="KW-1185">Reference proteome</keyword>
<proteinExistence type="predicted"/>
<dbReference type="Proteomes" id="UP001144978">
    <property type="component" value="Unassembled WGS sequence"/>
</dbReference>